<dbReference type="Proteomes" id="UP000006201">
    <property type="component" value="Unassembled WGS sequence"/>
</dbReference>
<proteinExistence type="predicted"/>
<evidence type="ECO:0000313" key="3">
    <source>
        <dbReference type="Proteomes" id="UP000006201"/>
    </source>
</evidence>
<comment type="caution">
    <text evidence="2">The sequence shown here is derived from an EMBL/GenBank/DDBJ whole genome shotgun (WGS) entry which is preliminary data.</text>
</comment>
<protein>
    <recommendedName>
        <fullName evidence="4">Orphan protein</fullName>
    </recommendedName>
</protein>
<organism evidence="2 3">
    <name type="scientific">Pseudoalteromonas tunicata D2</name>
    <dbReference type="NCBI Taxonomy" id="87626"/>
    <lineage>
        <taxon>Bacteria</taxon>
        <taxon>Pseudomonadati</taxon>
        <taxon>Pseudomonadota</taxon>
        <taxon>Gammaproteobacteria</taxon>
        <taxon>Alteromonadales</taxon>
        <taxon>Pseudoalteromonadaceae</taxon>
        <taxon>Pseudoalteromonas</taxon>
    </lineage>
</organism>
<accession>A4C6I2</accession>
<sequence>MKVSAFTLTTALTVMPSMIAASTFTSILRVRTVSPIYTHQIQELNFDDALLSARGHCEIEVSLKNTTTKMNSIDDIDIKPSLNSDICKPDAALTPAIFKLHGLSQANINIQLVPTYQNKWKFEPRGISSTSQHSNSQSNLITKFSIEGETTLYVGGALTINSDERLRPSVDNYSEYTVNIIY</sequence>
<keyword evidence="3" id="KW-1185">Reference proteome</keyword>
<dbReference type="RefSeq" id="WP_009837460.1">
    <property type="nucleotide sequence ID" value="NZ_AAOH01000002.1"/>
</dbReference>
<evidence type="ECO:0008006" key="4">
    <source>
        <dbReference type="Google" id="ProtNLM"/>
    </source>
</evidence>
<dbReference type="EMBL" id="AAOH01000002">
    <property type="protein sequence ID" value="EAR29586.1"/>
    <property type="molecule type" value="Genomic_DNA"/>
</dbReference>
<keyword evidence="1" id="KW-0732">Signal</keyword>
<reference evidence="2 3" key="1">
    <citation type="submission" date="2006-02" db="EMBL/GenBank/DDBJ databases">
        <authorList>
            <person name="Moran M.A."/>
            <person name="Kjelleberg S."/>
            <person name="Egan S."/>
            <person name="Saunders N."/>
            <person name="Thomas T."/>
            <person name="Ferriera S."/>
            <person name="Johnson J."/>
            <person name="Kravitz S."/>
            <person name="Halpern A."/>
            <person name="Remington K."/>
            <person name="Beeson K."/>
            <person name="Tran B."/>
            <person name="Rogers Y.-H."/>
            <person name="Friedman R."/>
            <person name="Venter J.C."/>
        </authorList>
    </citation>
    <scope>NUCLEOTIDE SEQUENCE [LARGE SCALE GENOMIC DNA]</scope>
    <source>
        <strain evidence="2 3">D2</strain>
    </source>
</reference>
<dbReference type="STRING" id="87626.PTD2_12239"/>
<evidence type="ECO:0000256" key="1">
    <source>
        <dbReference type="SAM" id="SignalP"/>
    </source>
</evidence>
<feature type="signal peptide" evidence="1">
    <location>
        <begin position="1"/>
        <end position="20"/>
    </location>
</feature>
<evidence type="ECO:0000313" key="2">
    <source>
        <dbReference type="EMBL" id="EAR29586.1"/>
    </source>
</evidence>
<feature type="chain" id="PRO_5002666954" description="Orphan protein" evidence="1">
    <location>
        <begin position="21"/>
        <end position="182"/>
    </location>
</feature>
<dbReference type="HOGENOM" id="CLU_1480837_0_0_6"/>
<name>A4C6I2_9GAMM</name>
<gene>
    <name evidence="2" type="ORF">PTD2_12239</name>
</gene>
<dbReference type="AlphaFoldDB" id="A4C6I2"/>